<dbReference type="RefSeq" id="WP_066773184.1">
    <property type="nucleotide sequence ID" value="NZ_CP013244.1"/>
</dbReference>
<dbReference type="InParanoid" id="A0A1B1AL97"/>
<reference evidence="2 3" key="1">
    <citation type="submission" date="2015-11" db="EMBL/GenBank/DDBJ databases">
        <title>Whole-Genome Sequence of Candidatus Oderbacter manganicum from the National Park Lower Oder Valley, Germany.</title>
        <authorList>
            <person name="Braun B."/>
            <person name="Liere K."/>
            <person name="Szewzyk U."/>
        </authorList>
    </citation>
    <scope>NUCLEOTIDE SEQUENCE [LARGE SCALE GENOMIC DNA]</scope>
    <source>
        <strain evidence="2 3">OTSz_A_272</strain>
    </source>
</reference>
<proteinExistence type="predicted"/>
<dbReference type="STRING" id="1759059.ATE48_15940"/>
<dbReference type="SUPFAM" id="SSF53474">
    <property type="entry name" value="alpha/beta-Hydrolases"/>
    <property type="match status" value="1"/>
</dbReference>
<organism evidence="2 3">
    <name type="scientific">Candidatus Viadribacter manganicus</name>
    <dbReference type="NCBI Taxonomy" id="1759059"/>
    <lineage>
        <taxon>Bacteria</taxon>
        <taxon>Pseudomonadati</taxon>
        <taxon>Pseudomonadota</taxon>
        <taxon>Alphaproteobacteria</taxon>
        <taxon>Hyphomonadales</taxon>
        <taxon>Hyphomonadaceae</taxon>
        <taxon>Candidatus Viadribacter</taxon>
    </lineage>
</organism>
<dbReference type="OrthoDB" id="8680283at2"/>
<evidence type="ECO:0000259" key="1">
    <source>
        <dbReference type="Pfam" id="PF12697"/>
    </source>
</evidence>
<sequence length="246" mass="26618">MSAVYCHGLPGSPTEWRAFAPSRQLLSLDRLGQLDPTYESNVLEAFDALNLDAPTNIIGFSLGAMAAIHIAARRPLKAHRLILVSPAAPLELGNFLPSMAGKPVFEAAQRGALSLQLLTIAQNALLSVAPKAMLQTMFATSAVAERGLLADPSFQTMLVDGMKQCFGSHQRAYQNELIAFVRPWAHLLDNISCDVTIWQGEQDSWTPPAMSAALQSRLGSKASVHTLNGRGHYGALKDLLTSHYEI</sequence>
<evidence type="ECO:0000313" key="2">
    <source>
        <dbReference type="EMBL" id="ANP47300.1"/>
    </source>
</evidence>
<dbReference type="Gene3D" id="3.40.50.1820">
    <property type="entry name" value="alpha/beta hydrolase"/>
    <property type="match status" value="1"/>
</dbReference>
<dbReference type="Pfam" id="PF12697">
    <property type="entry name" value="Abhydrolase_6"/>
    <property type="match status" value="1"/>
</dbReference>
<dbReference type="AlphaFoldDB" id="A0A1B1AL97"/>
<dbReference type="Proteomes" id="UP000092498">
    <property type="component" value="Chromosome"/>
</dbReference>
<keyword evidence="3" id="KW-1185">Reference proteome</keyword>
<dbReference type="KEGG" id="cbot:ATE48_15940"/>
<name>A0A1B1AL97_9PROT</name>
<dbReference type="InterPro" id="IPR029058">
    <property type="entry name" value="AB_hydrolase_fold"/>
</dbReference>
<evidence type="ECO:0000313" key="3">
    <source>
        <dbReference type="Proteomes" id="UP000092498"/>
    </source>
</evidence>
<dbReference type="InterPro" id="IPR000073">
    <property type="entry name" value="AB_hydrolase_1"/>
</dbReference>
<accession>A0A1B1AL97</accession>
<dbReference type="EMBL" id="CP013244">
    <property type="protein sequence ID" value="ANP47300.1"/>
    <property type="molecule type" value="Genomic_DNA"/>
</dbReference>
<feature type="domain" description="AB hydrolase-1" evidence="1">
    <location>
        <begin position="4"/>
        <end position="234"/>
    </location>
</feature>
<gene>
    <name evidence="2" type="ORF">ATE48_15940</name>
</gene>
<protein>
    <recommendedName>
        <fullName evidence="1">AB hydrolase-1 domain-containing protein</fullName>
    </recommendedName>
</protein>